<feature type="signal peptide" evidence="2">
    <location>
        <begin position="1"/>
        <end position="25"/>
    </location>
</feature>
<gene>
    <name evidence="5" type="ORF">OM076_32915</name>
</gene>
<accession>A0A9X3MZ00</accession>
<dbReference type="Pfam" id="PF04389">
    <property type="entry name" value="Peptidase_M28"/>
    <property type="match status" value="1"/>
</dbReference>
<dbReference type="PANTHER" id="PTHR12147:SF26">
    <property type="entry name" value="PEPTIDASE M28 DOMAIN-CONTAINING PROTEIN"/>
    <property type="match status" value="1"/>
</dbReference>
<dbReference type="RefSeq" id="WP_270044374.1">
    <property type="nucleotide sequence ID" value="NZ_JAPDOD010000042.1"/>
</dbReference>
<feature type="chain" id="PRO_5040735760" evidence="2">
    <location>
        <begin position="26"/>
        <end position="535"/>
    </location>
</feature>
<evidence type="ECO:0000313" key="6">
    <source>
        <dbReference type="Proteomes" id="UP001149140"/>
    </source>
</evidence>
<dbReference type="Pfam" id="PF02225">
    <property type="entry name" value="PA"/>
    <property type="match status" value="1"/>
</dbReference>
<dbReference type="Gene3D" id="3.40.630.10">
    <property type="entry name" value="Zn peptidases"/>
    <property type="match status" value="1"/>
</dbReference>
<comment type="caution">
    <text evidence="5">The sequence shown here is derived from an EMBL/GenBank/DDBJ whole genome shotgun (WGS) entry which is preliminary data.</text>
</comment>
<dbReference type="PANTHER" id="PTHR12147">
    <property type="entry name" value="METALLOPEPTIDASE M28 FAMILY MEMBER"/>
    <property type="match status" value="1"/>
</dbReference>
<sequence length="535" mass="55420">MQKRFLGAAALAAGALLVAAAPVQATGGGGNDTSAKLRKAVTVDGIKLHEAAFNLIALGTGGNRLAGTKGHSLSADYVALQARLAGLNVRRHDFEYDLFALGDWKPPVLDVRRGKHYIPGIAGSIPGGDFGSMVNSASGDITAPVWAADLTIPSPTPNTSDSGCEAADFAGMPAGAIVLLQRGFCGELAKMLNAQTAGAGAIVYINEGNVGVPGREDPRWFDMTGAGVNVPIVAAQVATVQDLAGGVAQGLVGKTARLRVEYRIGATPTENVIAETRGGDPNKVVVVGAHLDSVGPGPGINDNGSGSAALVEFAQGLRGVNPKNKIRFIWFSAEESGLLGSQAYIDSLPEAERSKIAAMLNFDMIGSPNFVNMIYDGNLSDSPPIDEETFAPSARPYSATIEQIFLDYFKANRIPNRPTAFDGRSDYGPFIAAGIPAGGLFTGAEELKTPEEAALFGGVAGEQYDGCYHLGCDDFFNLSNKALDVNSDAAAHALITIAQSKIPNRPPSTPSVQRRAGSAHSLGLPAPAPLEASGR</sequence>
<evidence type="ECO:0000313" key="5">
    <source>
        <dbReference type="EMBL" id="MDA0165117.1"/>
    </source>
</evidence>
<protein>
    <submittedName>
        <fullName evidence="5">M28 family peptidase</fullName>
    </submittedName>
</protein>
<dbReference type="GO" id="GO:0006508">
    <property type="term" value="P:proteolysis"/>
    <property type="evidence" value="ECO:0007669"/>
    <property type="project" value="InterPro"/>
</dbReference>
<dbReference type="AlphaFoldDB" id="A0A9X3MZ00"/>
<dbReference type="InterPro" id="IPR045175">
    <property type="entry name" value="M28_fam"/>
</dbReference>
<feature type="domain" description="Peptidase M28" evidence="4">
    <location>
        <begin position="271"/>
        <end position="492"/>
    </location>
</feature>
<feature type="region of interest" description="Disordered" evidence="1">
    <location>
        <begin position="501"/>
        <end position="535"/>
    </location>
</feature>
<organism evidence="5 6">
    <name type="scientific">Solirubrobacter ginsenosidimutans</name>
    <dbReference type="NCBI Taxonomy" id="490573"/>
    <lineage>
        <taxon>Bacteria</taxon>
        <taxon>Bacillati</taxon>
        <taxon>Actinomycetota</taxon>
        <taxon>Thermoleophilia</taxon>
        <taxon>Solirubrobacterales</taxon>
        <taxon>Solirubrobacteraceae</taxon>
        <taxon>Solirubrobacter</taxon>
    </lineage>
</organism>
<proteinExistence type="predicted"/>
<dbReference type="CDD" id="cd00538">
    <property type="entry name" value="PA"/>
    <property type="match status" value="1"/>
</dbReference>
<dbReference type="GO" id="GO:0008235">
    <property type="term" value="F:metalloexopeptidase activity"/>
    <property type="evidence" value="ECO:0007669"/>
    <property type="project" value="InterPro"/>
</dbReference>
<dbReference type="EMBL" id="JAPDOD010000042">
    <property type="protein sequence ID" value="MDA0165117.1"/>
    <property type="molecule type" value="Genomic_DNA"/>
</dbReference>
<evidence type="ECO:0000256" key="2">
    <source>
        <dbReference type="SAM" id="SignalP"/>
    </source>
</evidence>
<dbReference type="SUPFAM" id="SSF53187">
    <property type="entry name" value="Zn-dependent exopeptidases"/>
    <property type="match status" value="1"/>
</dbReference>
<evidence type="ECO:0000259" key="3">
    <source>
        <dbReference type="Pfam" id="PF02225"/>
    </source>
</evidence>
<dbReference type="InterPro" id="IPR003137">
    <property type="entry name" value="PA_domain"/>
</dbReference>
<keyword evidence="2" id="KW-0732">Signal</keyword>
<dbReference type="InterPro" id="IPR046450">
    <property type="entry name" value="PA_dom_sf"/>
</dbReference>
<name>A0A9X3MZ00_9ACTN</name>
<evidence type="ECO:0000256" key="1">
    <source>
        <dbReference type="SAM" id="MobiDB-lite"/>
    </source>
</evidence>
<feature type="domain" description="PA" evidence="3">
    <location>
        <begin position="160"/>
        <end position="242"/>
    </location>
</feature>
<dbReference type="InterPro" id="IPR007484">
    <property type="entry name" value="Peptidase_M28"/>
</dbReference>
<dbReference type="SUPFAM" id="SSF52025">
    <property type="entry name" value="PA domain"/>
    <property type="match status" value="1"/>
</dbReference>
<keyword evidence="6" id="KW-1185">Reference proteome</keyword>
<evidence type="ECO:0000259" key="4">
    <source>
        <dbReference type="Pfam" id="PF04389"/>
    </source>
</evidence>
<dbReference type="Proteomes" id="UP001149140">
    <property type="component" value="Unassembled WGS sequence"/>
</dbReference>
<reference evidence="5" key="1">
    <citation type="submission" date="2022-10" db="EMBL/GenBank/DDBJ databases">
        <title>The WGS of Solirubrobacter ginsenosidimutans DSM 21036.</title>
        <authorList>
            <person name="Jiang Z."/>
        </authorList>
    </citation>
    <scope>NUCLEOTIDE SEQUENCE</scope>
    <source>
        <strain evidence="5">DSM 21036</strain>
    </source>
</reference>